<organism evidence="2 3">
    <name type="scientific">Synaphobranchus kaupii</name>
    <name type="common">Kaup's arrowtooth eel</name>
    <dbReference type="NCBI Taxonomy" id="118154"/>
    <lineage>
        <taxon>Eukaryota</taxon>
        <taxon>Metazoa</taxon>
        <taxon>Chordata</taxon>
        <taxon>Craniata</taxon>
        <taxon>Vertebrata</taxon>
        <taxon>Euteleostomi</taxon>
        <taxon>Actinopterygii</taxon>
        <taxon>Neopterygii</taxon>
        <taxon>Teleostei</taxon>
        <taxon>Anguilliformes</taxon>
        <taxon>Synaphobranchidae</taxon>
        <taxon>Synaphobranchus</taxon>
    </lineage>
</organism>
<comment type="caution">
    <text evidence="2">The sequence shown here is derived from an EMBL/GenBank/DDBJ whole genome shotgun (WGS) entry which is preliminary data.</text>
</comment>
<gene>
    <name evidence="2" type="ORF">SKAU_G00228460</name>
</gene>
<dbReference type="AlphaFoldDB" id="A0A9Q1IS47"/>
<name>A0A9Q1IS47_SYNKA</name>
<dbReference type="Proteomes" id="UP001152622">
    <property type="component" value="Chromosome 8"/>
</dbReference>
<sequence length="95" mass="10714">MLEYDWGNLVRQAAPQQKKRRTFLRRRMSSACHFGCFSSTLAEWGWGLRAAVAPTASQESADRAAEGGRGVSRMPPSESAARKRHVKRRRAKALR</sequence>
<accession>A0A9Q1IS47</accession>
<feature type="compositionally biased region" description="Basic residues" evidence="1">
    <location>
        <begin position="82"/>
        <end position="95"/>
    </location>
</feature>
<reference evidence="2" key="1">
    <citation type="journal article" date="2023" name="Science">
        <title>Genome structures resolve the early diversification of teleost fishes.</title>
        <authorList>
            <person name="Parey E."/>
            <person name="Louis A."/>
            <person name="Montfort J."/>
            <person name="Bouchez O."/>
            <person name="Roques C."/>
            <person name="Iampietro C."/>
            <person name="Lluch J."/>
            <person name="Castinel A."/>
            <person name="Donnadieu C."/>
            <person name="Desvignes T."/>
            <person name="Floi Bucao C."/>
            <person name="Jouanno E."/>
            <person name="Wen M."/>
            <person name="Mejri S."/>
            <person name="Dirks R."/>
            <person name="Jansen H."/>
            <person name="Henkel C."/>
            <person name="Chen W.J."/>
            <person name="Zahm M."/>
            <person name="Cabau C."/>
            <person name="Klopp C."/>
            <person name="Thompson A.W."/>
            <person name="Robinson-Rechavi M."/>
            <person name="Braasch I."/>
            <person name="Lecointre G."/>
            <person name="Bobe J."/>
            <person name="Postlethwait J.H."/>
            <person name="Berthelot C."/>
            <person name="Roest Crollius H."/>
            <person name="Guiguen Y."/>
        </authorList>
    </citation>
    <scope>NUCLEOTIDE SEQUENCE</scope>
    <source>
        <strain evidence="2">WJC10195</strain>
    </source>
</reference>
<evidence type="ECO:0000313" key="2">
    <source>
        <dbReference type="EMBL" id="KAJ8351370.1"/>
    </source>
</evidence>
<feature type="region of interest" description="Disordered" evidence="1">
    <location>
        <begin position="55"/>
        <end position="95"/>
    </location>
</feature>
<evidence type="ECO:0000313" key="3">
    <source>
        <dbReference type="Proteomes" id="UP001152622"/>
    </source>
</evidence>
<protein>
    <submittedName>
        <fullName evidence="2">Uncharacterized protein</fullName>
    </submittedName>
</protein>
<keyword evidence="3" id="KW-1185">Reference proteome</keyword>
<proteinExistence type="predicted"/>
<evidence type="ECO:0000256" key="1">
    <source>
        <dbReference type="SAM" id="MobiDB-lite"/>
    </source>
</evidence>
<dbReference type="EMBL" id="JAINUF010000008">
    <property type="protein sequence ID" value="KAJ8351370.1"/>
    <property type="molecule type" value="Genomic_DNA"/>
</dbReference>